<sequence>MELRAAQPRVGTREVTVRNRSGAVNTSRLEVQEFMCARLAAELADEWVEYAAAAELSVGSVRSYRKTIMVFCAFVDATLPQAAAVSLSCTEPELLPVVLDWVRRLPAQYPAGSRQPAAQAWRLRTLVARRARHHDRPLAAQLEGWLTGAVGLRRGVTQEIDEFSRAEKRSMIRAAWRDIGAVEQRLKRGTELLARGRDPRIGGWLDPANLLWALDHDIHSATEILAHLPTAAQWPTELADLVPTGVSRRRWHRMLVQSLSGMLYPTNLDLHGFRVLLMAASGHTSEEISGLSEYDVEFTPDGVTLTFTKLRARSIRRRSYRTAQAKELVAFGTESKLDVAELIRRLLAVTERVRRHSGLSPAPLFVRVNPNIYDLVPRPFEGAMTDASFRVWLERVGVSVAGPADIRRLRKSGKVEKAIAYRGRVSDVADDHTVEVFRGHYAHGTTLHVIAANVITAAQQRWFSEAITGPTVLSTDAEPALAHPDAPAALGLTTGQIDELRSGALDMGISSCRDPFDSPFGRSGQVCPVAPLRCLECRHALILPSNLPQLLLLSDHLHRLRNRLSPRHFHELWGQSTANLAAVLAERSDAEIAMARKQIALSEASLHLPMASRTEFDR</sequence>
<reference evidence="1" key="1">
    <citation type="submission" date="2016-11" db="EMBL/GenBank/DDBJ databases">
        <authorList>
            <person name="Jaros S."/>
            <person name="Januszkiewicz K."/>
            <person name="Wedrychowicz H."/>
        </authorList>
    </citation>
    <scope>NUCLEOTIDE SEQUENCE [LARGE SCALE GENOMIC DNA]</scope>
    <source>
        <strain evidence="1">Y48</strain>
    </source>
</reference>
<dbReference type="Proteomes" id="UP000183810">
    <property type="component" value="Chromosome"/>
</dbReference>
<keyword evidence="2" id="KW-1185">Reference proteome</keyword>
<evidence type="ECO:0000313" key="2">
    <source>
        <dbReference type="Proteomes" id="UP000183810"/>
    </source>
</evidence>
<name>A0A1J0W3D8_9NOCA</name>
<dbReference type="AlphaFoldDB" id="A0A1J0W3D8"/>
<dbReference type="EMBL" id="CP018082">
    <property type="protein sequence ID" value="APE38804.1"/>
    <property type="molecule type" value="Genomic_DNA"/>
</dbReference>
<protein>
    <submittedName>
        <fullName evidence="1">Uncharacterized protein</fullName>
    </submittedName>
</protein>
<evidence type="ECO:0000313" key="1">
    <source>
        <dbReference type="EMBL" id="APE38804.1"/>
    </source>
</evidence>
<proteinExistence type="predicted"/>
<dbReference type="KEGG" id="nsl:BOX37_28225"/>
<organism evidence="1 2">
    <name type="scientific">Nocardia mangyaensis</name>
    <dbReference type="NCBI Taxonomy" id="2213200"/>
    <lineage>
        <taxon>Bacteria</taxon>
        <taxon>Bacillati</taxon>
        <taxon>Actinomycetota</taxon>
        <taxon>Actinomycetes</taxon>
        <taxon>Mycobacteriales</taxon>
        <taxon>Nocardiaceae</taxon>
        <taxon>Nocardia</taxon>
    </lineage>
</organism>
<accession>A0A1J0W3D8</accession>
<gene>
    <name evidence="1" type="ORF">BOX37_28225</name>
</gene>